<evidence type="ECO:0000313" key="1">
    <source>
        <dbReference type="EMBL" id="SDC48463.1"/>
    </source>
</evidence>
<dbReference type="EMBL" id="FMZZ01000002">
    <property type="protein sequence ID" value="SDC48463.1"/>
    <property type="molecule type" value="Genomic_DNA"/>
</dbReference>
<protein>
    <submittedName>
        <fullName evidence="1">Excreted virulence factor EspC, type VII ESX diderm</fullName>
    </submittedName>
</protein>
<accession>A0A1G6LYW9</accession>
<dbReference type="AlphaFoldDB" id="A0A1G6LYW9"/>
<sequence>MTDSGGFDVSPDEIAAHATKVQATADLLETALDAAHNRMASESWGLFGIPLSWVCNDVMESATNALSEARAAGDRHAAAVHDWAKSHRVNEESITALFRGNQ</sequence>
<dbReference type="STRING" id="1271860.SAMN05216174_102303"/>
<gene>
    <name evidence="1" type="ORF">SAMN05216174_102303</name>
</gene>
<reference evidence="2" key="1">
    <citation type="submission" date="2016-10" db="EMBL/GenBank/DDBJ databases">
        <authorList>
            <person name="Varghese N."/>
            <person name="Submissions S."/>
        </authorList>
    </citation>
    <scope>NUCLEOTIDE SEQUENCE [LARGE SCALE GENOMIC DNA]</scope>
    <source>
        <strain evidence="2">IBRC-M 10403</strain>
    </source>
</reference>
<keyword evidence="2" id="KW-1185">Reference proteome</keyword>
<evidence type="ECO:0000313" key="2">
    <source>
        <dbReference type="Proteomes" id="UP000199501"/>
    </source>
</evidence>
<organism evidence="1 2">
    <name type="scientific">Actinokineospora iranica</name>
    <dbReference type="NCBI Taxonomy" id="1271860"/>
    <lineage>
        <taxon>Bacteria</taxon>
        <taxon>Bacillati</taxon>
        <taxon>Actinomycetota</taxon>
        <taxon>Actinomycetes</taxon>
        <taxon>Pseudonocardiales</taxon>
        <taxon>Pseudonocardiaceae</taxon>
        <taxon>Actinokineospora</taxon>
    </lineage>
</organism>
<name>A0A1G6LYW9_9PSEU</name>
<dbReference type="RefSeq" id="WP_091449064.1">
    <property type="nucleotide sequence ID" value="NZ_FMZZ01000002.1"/>
</dbReference>
<dbReference type="Proteomes" id="UP000199501">
    <property type="component" value="Unassembled WGS sequence"/>
</dbReference>
<dbReference type="OrthoDB" id="3633300at2"/>
<proteinExistence type="predicted"/>